<protein>
    <submittedName>
        <fullName evidence="1">Amidohydrolase</fullName>
    </submittedName>
</protein>
<name>A0A8J3E013_9RHOB</name>
<dbReference type="Proteomes" id="UP000602745">
    <property type="component" value="Unassembled WGS sequence"/>
</dbReference>
<dbReference type="InterPro" id="IPR051781">
    <property type="entry name" value="Metallo-dep_Hydrolase"/>
</dbReference>
<sequence length="379" mass="40783">MTVILTNARLVLEEEVVQGTIAFGFDGITDVSRAPTAVPGAIDMEGDFVSPGLIECHTDNLEKHFMPRPRVFWPNPLAAALAHDAQMVAAGVTTVYDALCAGGFDEENDYRREIFADMVDAVERGVAERLFRIDHRIHLRCELTDWRLPQILEAHVDRPLVRFASLMNHTPGERQWRNVDHFKAFIMSDGRSEAEADAMIAGRIARSQEAVASNIGPVAALLRDKGVPLASHDDTLPEHVADAEALGCTISEFPTTVEAARAARALGLAPVGGAPNVVRGGSHTGGVSIGELARAGLIDALSSDYVPSALLQAIPRLAGTVGLSLHEAFALVTWRVADMLGLSDRGRLSPGLAADVLRVRFAGETPVVRGVWRAGRQVF</sequence>
<dbReference type="GO" id="GO:0016810">
    <property type="term" value="F:hydrolase activity, acting on carbon-nitrogen (but not peptide) bonds"/>
    <property type="evidence" value="ECO:0007669"/>
    <property type="project" value="InterPro"/>
</dbReference>
<comment type="caution">
    <text evidence="1">The sequence shown here is derived from an EMBL/GenBank/DDBJ whole genome shotgun (WGS) entry which is preliminary data.</text>
</comment>
<dbReference type="SUPFAM" id="SSF51338">
    <property type="entry name" value="Composite domain of metallo-dependent hydrolases"/>
    <property type="match status" value="1"/>
</dbReference>
<dbReference type="PANTHER" id="PTHR43135">
    <property type="entry name" value="ALPHA-D-RIBOSE 1-METHYLPHOSPHONATE 5-TRIPHOSPHATE DIPHOSPHATASE"/>
    <property type="match status" value="1"/>
</dbReference>
<reference evidence="1" key="2">
    <citation type="submission" date="2020-09" db="EMBL/GenBank/DDBJ databases">
        <authorList>
            <person name="Sun Q."/>
            <person name="Sedlacek I."/>
        </authorList>
    </citation>
    <scope>NUCLEOTIDE SEQUENCE</scope>
    <source>
        <strain evidence="1">CCM 7684</strain>
    </source>
</reference>
<dbReference type="NCBIfam" id="TIGR02318">
    <property type="entry name" value="phosphono_phnM"/>
    <property type="match status" value="1"/>
</dbReference>
<dbReference type="InterPro" id="IPR012696">
    <property type="entry name" value="PhnM"/>
</dbReference>
<gene>
    <name evidence="1" type="ORF">GCM10007276_32490</name>
</gene>
<dbReference type="AlphaFoldDB" id="A0A8J3E013"/>
<dbReference type="EMBL" id="BMCP01000006">
    <property type="protein sequence ID" value="GGE52970.1"/>
    <property type="molecule type" value="Genomic_DNA"/>
</dbReference>
<dbReference type="Gene3D" id="3.20.20.140">
    <property type="entry name" value="Metal-dependent hydrolases"/>
    <property type="match status" value="2"/>
</dbReference>
<keyword evidence="2" id="KW-1185">Reference proteome</keyword>
<dbReference type="NCBIfam" id="NF011990">
    <property type="entry name" value="PRK15446.2-6"/>
    <property type="match status" value="1"/>
</dbReference>
<dbReference type="InterPro" id="IPR032466">
    <property type="entry name" value="Metal_Hydrolase"/>
</dbReference>
<dbReference type="SUPFAM" id="SSF51556">
    <property type="entry name" value="Metallo-dependent hydrolases"/>
    <property type="match status" value="1"/>
</dbReference>
<dbReference type="Gene3D" id="2.30.40.10">
    <property type="entry name" value="Urease, subunit C, domain 1"/>
    <property type="match status" value="2"/>
</dbReference>
<dbReference type="GO" id="GO:0019700">
    <property type="term" value="P:organic phosphonate catabolic process"/>
    <property type="evidence" value="ECO:0007669"/>
    <property type="project" value="InterPro"/>
</dbReference>
<proteinExistence type="predicted"/>
<dbReference type="PIRSF" id="PIRSF038971">
    <property type="entry name" value="PhnM"/>
    <property type="match status" value="1"/>
</dbReference>
<evidence type="ECO:0000313" key="2">
    <source>
        <dbReference type="Proteomes" id="UP000602745"/>
    </source>
</evidence>
<evidence type="ECO:0000313" key="1">
    <source>
        <dbReference type="EMBL" id="GGE52970.1"/>
    </source>
</evidence>
<dbReference type="NCBIfam" id="NF011984">
    <property type="entry name" value="PRK15446.1-5"/>
    <property type="match status" value="1"/>
</dbReference>
<dbReference type="PANTHER" id="PTHR43135:SF3">
    <property type="entry name" value="ALPHA-D-RIBOSE 1-METHYLPHOSPHONATE 5-TRIPHOSPHATE DIPHOSPHATASE"/>
    <property type="match status" value="1"/>
</dbReference>
<dbReference type="InterPro" id="IPR011059">
    <property type="entry name" value="Metal-dep_hydrolase_composite"/>
</dbReference>
<reference evidence="1" key="1">
    <citation type="journal article" date="2014" name="Int. J. Syst. Evol. Microbiol.">
        <title>Complete genome sequence of Corynebacterium casei LMG S-19264T (=DSM 44701T), isolated from a smear-ripened cheese.</title>
        <authorList>
            <consortium name="US DOE Joint Genome Institute (JGI-PGF)"/>
            <person name="Walter F."/>
            <person name="Albersmeier A."/>
            <person name="Kalinowski J."/>
            <person name="Ruckert C."/>
        </authorList>
    </citation>
    <scope>NUCLEOTIDE SEQUENCE</scope>
    <source>
        <strain evidence="1">CCM 7684</strain>
    </source>
</reference>
<accession>A0A8J3E013</accession>
<organism evidence="1 2">
    <name type="scientific">Agaricicola taiwanensis</name>
    <dbReference type="NCBI Taxonomy" id="591372"/>
    <lineage>
        <taxon>Bacteria</taxon>
        <taxon>Pseudomonadati</taxon>
        <taxon>Pseudomonadota</taxon>
        <taxon>Alphaproteobacteria</taxon>
        <taxon>Rhodobacterales</taxon>
        <taxon>Paracoccaceae</taxon>
        <taxon>Agaricicola</taxon>
    </lineage>
</organism>
<dbReference type="RefSeq" id="WP_188410881.1">
    <property type="nucleotide sequence ID" value="NZ_BMCP01000006.1"/>
</dbReference>